<dbReference type="GO" id="GO:0140359">
    <property type="term" value="F:ABC-type transporter activity"/>
    <property type="evidence" value="ECO:0007669"/>
    <property type="project" value="InterPro"/>
</dbReference>
<dbReference type="PANTHER" id="PTHR30413:SF10">
    <property type="entry name" value="CAPSULE POLYSACCHARIDE EXPORT INNER-MEMBRANE PROTEIN CTRC"/>
    <property type="match status" value="1"/>
</dbReference>
<evidence type="ECO:0000256" key="6">
    <source>
        <dbReference type="ARBA" id="ARBA00022989"/>
    </source>
</evidence>
<dbReference type="STRING" id="1862672.BO225_01830"/>
<feature type="domain" description="ABC-2 type transporter transmembrane" evidence="9">
    <location>
        <begin position="19"/>
        <end position="234"/>
    </location>
</feature>
<accession>A0A1U7NPS6</accession>
<organism evidence="10 11">
    <name type="scientific">Dubosiella newyorkensis</name>
    <dbReference type="NCBI Taxonomy" id="1862672"/>
    <lineage>
        <taxon>Bacteria</taxon>
        <taxon>Bacillati</taxon>
        <taxon>Bacillota</taxon>
        <taxon>Erysipelotrichia</taxon>
        <taxon>Erysipelotrichales</taxon>
        <taxon>Erysipelotrichaceae</taxon>
        <taxon>Dubosiella</taxon>
    </lineage>
</organism>
<keyword evidence="4" id="KW-1003">Cell membrane</keyword>
<evidence type="ECO:0000313" key="11">
    <source>
        <dbReference type="Proteomes" id="UP000186705"/>
    </source>
</evidence>
<evidence type="ECO:0000256" key="4">
    <source>
        <dbReference type="ARBA" id="ARBA00022475"/>
    </source>
</evidence>
<evidence type="ECO:0000313" key="10">
    <source>
        <dbReference type="EMBL" id="OLU47610.1"/>
    </source>
</evidence>
<dbReference type="OrthoDB" id="9786910at2"/>
<keyword evidence="6 8" id="KW-1133">Transmembrane helix</keyword>
<comment type="caution">
    <text evidence="10">The sequence shown here is derived from an EMBL/GenBank/DDBJ whole genome shotgun (WGS) entry which is preliminary data.</text>
</comment>
<dbReference type="Pfam" id="PF01061">
    <property type="entry name" value="ABC2_membrane"/>
    <property type="match status" value="1"/>
</dbReference>
<evidence type="ECO:0000256" key="7">
    <source>
        <dbReference type="ARBA" id="ARBA00023136"/>
    </source>
</evidence>
<dbReference type="RefSeq" id="WP_076340582.1">
    <property type="nucleotide sequence ID" value="NZ_CAPDDE010000001.1"/>
</dbReference>
<keyword evidence="11" id="KW-1185">Reference proteome</keyword>
<comment type="similarity">
    <text evidence="2">Belongs to the ABC-2 integral membrane protein family.</text>
</comment>
<dbReference type="InterPro" id="IPR013525">
    <property type="entry name" value="ABC2_TM"/>
</dbReference>
<evidence type="ECO:0000259" key="9">
    <source>
        <dbReference type="Pfam" id="PF01061"/>
    </source>
</evidence>
<name>A0A1U7NPS6_9FIRM</name>
<gene>
    <name evidence="10" type="ORF">BO225_01830</name>
</gene>
<evidence type="ECO:0000256" key="5">
    <source>
        <dbReference type="ARBA" id="ARBA00022692"/>
    </source>
</evidence>
<keyword evidence="3" id="KW-0813">Transport</keyword>
<feature type="transmembrane region" description="Helical" evidence="8">
    <location>
        <begin position="38"/>
        <end position="60"/>
    </location>
</feature>
<keyword evidence="5 8" id="KW-0812">Transmembrane</keyword>
<dbReference type="PANTHER" id="PTHR30413">
    <property type="entry name" value="INNER MEMBRANE TRANSPORT PERMEASE"/>
    <property type="match status" value="1"/>
</dbReference>
<evidence type="ECO:0000256" key="3">
    <source>
        <dbReference type="ARBA" id="ARBA00022448"/>
    </source>
</evidence>
<dbReference type="GO" id="GO:0005886">
    <property type="term" value="C:plasma membrane"/>
    <property type="evidence" value="ECO:0007669"/>
    <property type="project" value="UniProtKB-SubCell"/>
</dbReference>
<feature type="transmembrane region" description="Helical" evidence="8">
    <location>
        <begin position="248"/>
        <end position="266"/>
    </location>
</feature>
<protein>
    <submittedName>
        <fullName evidence="10">Teichoic acid translocation permease</fullName>
    </submittedName>
</protein>
<reference evidence="10 11" key="1">
    <citation type="submission" date="2016-11" db="EMBL/GenBank/DDBJ databases">
        <title>Description of two novel members of the family Erysipelotrichaceae: Ileibacterium lipovorans gen. nov., sp. nov. and Dubosiella newyorkensis, gen. nov., sp. nov.</title>
        <authorList>
            <person name="Cox L.M."/>
            <person name="Sohn J."/>
            <person name="Tyrrell K.L."/>
            <person name="Citron D.M."/>
            <person name="Lawson P.A."/>
            <person name="Patel N.B."/>
            <person name="Iizumi T."/>
            <person name="Perez-Perez G.I."/>
            <person name="Goldstein E.J."/>
            <person name="Blaser M.J."/>
        </authorList>
    </citation>
    <scope>NUCLEOTIDE SEQUENCE [LARGE SCALE GENOMIC DNA]</scope>
    <source>
        <strain evidence="10 11">NYU-BL-A4</strain>
    </source>
</reference>
<feature type="transmembrane region" description="Helical" evidence="8">
    <location>
        <begin position="125"/>
        <end position="147"/>
    </location>
</feature>
<comment type="subcellular location">
    <subcellularLocation>
        <location evidence="1">Cell membrane</location>
        <topology evidence="1">Multi-pass membrane protein</topology>
    </subcellularLocation>
</comment>
<keyword evidence="7 8" id="KW-0472">Membrane</keyword>
<feature type="transmembrane region" description="Helical" evidence="8">
    <location>
        <begin position="72"/>
        <end position="88"/>
    </location>
</feature>
<proteinExistence type="inferred from homology"/>
<evidence type="ECO:0000256" key="8">
    <source>
        <dbReference type="SAM" id="Phobius"/>
    </source>
</evidence>
<dbReference type="GeneID" id="78274685"/>
<feature type="transmembrane region" description="Helical" evidence="8">
    <location>
        <begin position="153"/>
        <end position="179"/>
    </location>
</feature>
<dbReference type="Proteomes" id="UP000186705">
    <property type="component" value="Unassembled WGS sequence"/>
</dbReference>
<dbReference type="AlphaFoldDB" id="A0A1U7NPS6"/>
<evidence type="ECO:0000256" key="1">
    <source>
        <dbReference type="ARBA" id="ARBA00004651"/>
    </source>
</evidence>
<dbReference type="EMBL" id="MPKA01000044">
    <property type="protein sequence ID" value="OLU47610.1"/>
    <property type="molecule type" value="Genomic_DNA"/>
</dbReference>
<feature type="transmembrane region" description="Helical" evidence="8">
    <location>
        <begin position="191"/>
        <end position="214"/>
    </location>
</feature>
<evidence type="ECO:0000256" key="2">
    <source>
        <dbReference type="ARBA" id="ARBA00007783"/>
    </source>
</evidence>
<sequence length="276" mass="32726">MLKSIWYVLKENFSNLYRIYSISKYELLSEMRDSKFGIVWNFLSPAIQVFTYWLIFGVAWNRKPMKVNGIEVPYLIWLIVGYAAWWFIQPSITQGCSAIYSKINVITKMKFPVSILPATVVCKEFFNHICMLLIAFTALLIFGYYPNWYWLNLIYYAFCAFVLVESIGLILSVLTMLWRDIKKLVTSLTRMLFYFSPVIWNCRFASSVPFHTILNKMMKLNPIYYVIEGYRESILYQKPFWAHPALGLYFWLFCLVAFSLGCFLMFKFKKKLIDLI</sequence>
<dbReference type="GO" id="GO:0015920">
    <property type="term" value="P:lipopolysaccharide transport"/>
    <property type="evidence" value="ECO:0007669"/>
    <property type="project" value="TreeGrafter"/>
</dbReference>